<protein>
    <submittedName>
        <fullName evidence="1">Uncharacterized protein</fullName>
    </submittedName>
</protein>
<sequence length="142" mass="16635">MSEFKTEYTYEMPIDALGMKIDTNRDLDNLDLCILPDNRIVNILVATRLSVGDPTMNHNTATYGFVVEIVQEGCEDLYQFILFKNQRELIKKVREKRLKDKKSNIKWDKDMQRVCAVLLNDPSERAQFLALGAEDYLYQFKF</sequence>
<dbReference type="Proteomes" id="UP000615796">
    <property type="component" value="Unassembled WGS sequence"/>
</dbReference>
<proteinExistence type="predicted"/>
<reference evidence="1" key="1">
    <citation type="submission" date="2020-08" db="EMBL/GenBank/DDBJ databases">
        <title>Genome Sequencing and Pan-Genome Analysis of Migratory bird Vibrio Strains, Inner Mongolia.</title>
        <authorList>
            <person name="Zheng L."/>
        </authorList>
    </citation>
    <scope>NUCLEOTIDE SEQUENCE</scope>
    <source>
        <strain evidence="1">M13F</strain>
    </source>
</reference>
<dbReference type="EMBL" id="JACRUP010000018">
    <property type="protein sequence ID" value="MBC5852731.1"/>
    <property type="molecule type" value="Genomic_DNA"/>
</dbReference>
<evidence type="ECO:0000313" key="1">
    <source>
        <dbReference type="EMBL" id="MBC5852731.1"/>
    </source>
</evidence>
<accession>A0A9X0RD38</accession>
<keyword evidence="2" id="KW-1185">Reference proteome</keyword>
<dbReference type="AlphaFoldDB" id="A0A9X0RD38"/>
<dbReference type="RefSeq" id="WP_187026995.1">
    <property type="nucleotide sequence ID" value="NZ_JACRUP010000018.1"/>
</dbReference>
<comment type="caution">
    <text evidence="1">The sequence shown here is derived from an EMBL/GenBank/DDBJ whole genome shotgun (WGS) entry which is preliminary data.</text>
</comment>
<evidence type="ECO:0000313" key="2">
    <source>
        <dbReference type="Proteomes" id="UP000615796"/>
    </source>
</evidence>
<organism evidence="1 2">
    <name type="scientific">Vibrio metschnikovii</name>
    <dbReference type="NCBI Taxonomy" id="28172"/>
    <lineage>
        <taxon>Bacteria</taxon>
        <taxon>Pseudomonadati</taxon>
        <taxon>Pseudomonadota</taxon>
        <taxon>Gammaproteobacteria</taxon>
        <taxon>Vibrionales</taxon>
        <taxon>Vibrionaceae</taxon>
        <taxon>Vibrio</taxon>
    </lineage>
</organism>
<gene>
    <name evidence="1" type="ORF">H8Q88_17655</name>
</gene>
<name>A0A9X0RD38_VIBME</name>